<name>A0A106BWL8_SHEFR</name>
<feature type="transmembrane region" description="Helical" evidence="10">
    <location>
        <begin position="126"/>
        <end position="151"/>
    </location>
</feature>
<dbReference type="GO" id="GO:0005886">
    <property type="term" value="C:plasma membrane"/>
    <property type="evidence" value="ECO:0007669"/>
    <property type="project" value="UniProtKB-SubCell"/>
</dbReference>
<evidence type="ECO:0000256" key="3">
    <source>
        <dbReference type="ARBA" id="ARBA00021717"/>
    </source>
</evidence>
<keyword evidence="4 10" id="KW-1003">Cell membrane</keyword>
<comment type="similarity">
    <text evidence="2 10">Belongs to the FliR/MopE/SpaR family.</text>
</comment>
<keyword evidence="5 10" id="KW-0812">Transmembrane</keyword>
<evidence type="ECO:0000256" key="1">
    <source>
        <dbReference type="ARBA" id="ARBA00002578"/>
    </source>
</evidence>
<feature type="transmembrane region" description="Helical" evidence="10">
    <location>
        <begin position="172"/>
        <end position="201"/>
    </location>
</feature>
<keyword evidence="11" id="KW-0966">Cell projection</keyword>
<dbReference type="InterPro" id="IPR002010">
    <property type="entry name" value="T3SS_IM_R"/>
</dbReference>
<feature type="transmembrane region" description="Helical" evidence="10">
    <location>
        <begin position="66"/>
        <end position="87"/>
    </location>
</feature>
<accession>A0A106BWL8</accession>
<dbReference type="GO" id="GO:0006605">
    <property type="term" value="P:protein targeting"/>
    <property type="evidence" value="ECO:0007669"/>
    <property type="project" value="UniProtKB-UniRule"/>
</dbReference>
<dbReference type="PRINTS" id="PR00953">
    <property type="entry name" value="TYPE3IMRPROT"/>
</dbReference>
<evidence type="ECO:0000256" key="2">
    <source>
        <dbReference type="ARBA" id="ARBA00009772"/>
    </source>
</evidence>
<comment type="subcellular location">
    <subcellularLocation>
        <location evidence="10">Cell membrane</location>
        <topology evidence="10">Multi-pass membrane protein</topology>
    </subcellularLocation>
    <subcellularLocation>
        <location evidence="10">Bacterial flagellum basal body</location>
    </subcellularLocation>
</comment>
<dbReference type="NCBIfam" id="TIGR01400">
    <property type="entry name" value="fliR"/>
    <property type="match status" value="1"/>
</dbReference>
<gene>
    <name evidence="11" type="ORF">AWJ07_10520</name>
</gene>
<sequence>MDILFDEISQTIAVYLLPFFRISSMLMVMAVFGANTTPARIRLMLSVAITMAVAPMLPSIENIELLALSSVFVIAQQILIGVTMGFVTLMVMQTFVLTGQIIGMQTSLGFASMVDPGSGEQTPVVSNFFLLLATLIFLAVDGHLLMIRMLVASFETIPISNQGISLANYRALADWVGFMFGSALTMSISAIIALLLINLSFGVMTRASPQLNIFSIGFPVTMVSGLLILWLTLAPIMAHFDEVWMAAQLLMCDVLQLQCQLDGSVVF</sequence>
<dbReference type="Proteomes" id="UP000055702">
    <property type="component" value="Unassembled WGS sequence"/>
</dbReference>
<keyword evidence="11" id="KW-0969">Cilium</keyword>
<organism evidence="11">
    <name type="scientific">Shewanella frigidimarina</name>
    <dbReference type="NCBI Taxonomy" id="56812"/>
    <lineage>
        <taxon>Bacteria</taxon>
        <taxon>Pseudomonadati</taxon>
        <taxon>Pseudomonadota</taxon>
        <taxon>Gammaproteobacteria</taxon>
        <taxon>Alteromonadales</taxon>
        <taxon>Shewanellaceae</taxon>
        <taxon>Shewanella</taxon>
    </lineage>
</organism>
<keyword evidence="7 10" id="KW-0472">Membrane</keyword>
<evidence type="ECO:0000313" key="11">
    <source>
        <dbReference type="EMBL" id="KVW99971.1"/>
    </source>
</evidence>
<reference evidence="11 12" key="1">
    <citation type="submission" date="2016-01" db="EMBL/GenBank/DDBJ databases">
        <title>Draft genome of the antarctic isolate Shewanella frigidimarina Ag06-30.</title>
        <authorList>
            <person name="Parmeciano Di Noto G."/>
            <person name="Vazquez S."/>
            <person name="Mac Cormack W."/>
            <person name="Iriarte A."/>
            <person name="Quiroga C."/>
        </authorList>
    </citation>
    <scope>NUCLEOTIDE SEQUENCE [LARGE SCALE GENOMIC DNA]</scope>
    <source>
        <strain evidence="11 12">Ag06-30</strain>
    </source>
</reference>
<evidence type="ECO:0000256" key="9">
    <source>
        <dbReference type="NCBIfam" id="TIGR01400"/>
    </source>
</evidence>
<keyword evidence="8 10" id="KW-0975">Bacterial flagellum</keyword>
<dbReference type="EMBL" id="LRDC01000079">
    <property type="protein sequence ID" value="KVW99971.1"/>
    <property type="molecule type" value="Genomic_DNA"/>
</dbReference>
<dbReference type="InterPro" id="IPR006303">
    <property type="entry name" value="FliR"/>
</dbReference>
<evidence type="ECO:0000256" key="5">
    <source>
        <dbReference type="ARBA" id="ARBA00022692"/>
    </source>
</evidence>
<dbReference type="RefSeq" id="WP_059747921.1">
    <property type="nucleotide sequence ID" value="NZ_LRDC01000079.1"/>
</dbReference>
<proteinExistence type="inferred from homology"/>
<keyword evidence="11" id="KW-0282">Flagellum</keyword>
<evidence type="ECO:0000256" key="4">
    <source>
        <dbReference type="ARBA" id="ARBA00022475"/>
    </source>
</evidence>
<dbReference type="Pfam" id="PF01311">
    <property type="entry name" value="Bac_export_1"/>
    <property type="match status" value="1"/>
</dbReference>
<comment type="caution">
    <text evidence="11">The sequence shown here is derived from an EMBL/GenBank/DDBJ whole genome shotgun (WGS) entry which is preliminary data.</text>
</comment>
<evidence type="ECO:0000256" key="8">
    <source>
        <dbReference type="ARBA" id="ARBA00023143"/>
    </source>
</evidence>
<keyword evidence="6 10" id="KW-1133">Transmembrane helix</keyword>
<feature type="transmembrane region" description="Helical" evidence="10">
    <location>
        <begin position="94"/>
        <end position="114"/>
    </location>
</feature>
<dbReference type="AlphaFoldDB" id="A0A106BWL8"/>
<dbReference type="PANTHER" id="PTHR30065">
    <property type="entry name" value="FLAGELLAR BIOSYNTHETIC PROTEIN FLIR"/>
    <property type="match status" value="1"/>
</dbReference>
<dbReference type="GO" id="GO:0044780">
    <property type="term" value="P:bacterial-type flagellum assembly"/>
    <property type="evidence" value="ECO:0007669"/>
    <property type="project" value="UniProtKB-UniRule"/>
</dbReference>
<feature type="transmembrane region" description="Helical" evidence="10">
    <location>
        <begin position="213"/>
        <end position="233"/>
    </location>
</feature>
<dbReference type="GO" id="GO:0009425">
    <property type="term" value="C:bacterial-type flagellum basal body"/>
    <property type="evidence" value="ECO:0007669"/>
    <property type="project" value="UniProtKB-SubCell"/>
</dbReference>
<feature type="transmembrane region" description="Helical" evidence="10">
    <location>
        <begin position="41"/>
        <end position="60"/>
    </location>
</feature>
<evidence type="ECO:0000256" key="10">
    <source>
        <dbReference type="RuleBase" id="RU362071"/>
    </source>
</evidence>
<dbReference type="PANTHER" id="PTHR30065:SF8">
    <property type="entry name" value="FLAGELLAR BIOSYNTHETIC PROTEIN FLIR"/>
    <property type="match status" value="1"/>
</dbReference>
<evidence type="ECO:0000313" key="12">
    <source>
        <dbReference type="Proteomes" id="UP000055702"/>
    </source>
</evidence>
<comment type="function">
    <text evidence="1 10">Role in flagellar biosynthesis.</text>
</comment>
<protein>
    <recommendedName>
        <fullName evidence="3 9">Flagellar biosynthetic protein FliR</fullName>
    </recommendedName>
</protein>
<evidence type="ECO:0000256" key="7">
    <source>
        <dbReference type="ARBA" id="ARBA00023136"/>
    </source>
</evidence>
<evidence type="ECO:0000256" key="6">
    <source>
        <dbReference type="ARBA" id="ARBA00022989"/>
    </source>
</evidence>
<feature type="transmembrane region" description="Helical" evidence="10">
    <location>
        <begin position="12"/>
        <end position="34"/>
    </location>
</feature>